<name>A0A8H5GCF8_9AGAR</name>
<reference evidence="2 3" key="1">
    <citation type="journal article" date="2020" name="ISME J.">
        <title>Uncovering the hidden diversity of litter-decomposition mechanisms in mushroom-forming fungi.</title>
        <authorList>
            <person name="Floudas D."/>
            <person name="Bentzer J."/>
            <person name="Ahren D."/>
            <person name="Johansson T."/>
            <person name="Persson P."/>
            <person name="Tunlid A."/>
        </authorList>
    </citation>
    <scope>NUCLEOTIDE SEQUENCE [LARGE SCALE GENOMIC DNA]</scope>
    <source>
        <strain evidence="2 3">CBS 146.42</strain>
    </source>
</reference>
<dbReference type="OrthoDB" id="10264848at2759"/>
<keyword evidence="3" id="KW-1185">Reference proteome</keyword>
<dbReference type="EMBL" id="JAACJO010000002">
    <property type="protein sequence ID" value="KAF5362434.1"/>
    <property type="molecule type" value="Genomic_DNA"/>
</dbReference>
<gene>
    <name evidence="2" type="ORF">D9756_002758</name>
</gene>
<dbReference type="Proteomes" id="UP000559027">
    <property type="component" value="Unassembled WGS sequence"/>
</dbReference>
<proteinExistence type="predicted"/>
<evidence type="ECO:0000313" key="3">
    <source>
        <dbReference type="Proteomes" id="UP000559027"/>
    </source>
</evidence>
<feature type="region of interest" description="Disordered" evidence="1">
    <location>
        <begin position="180"/>
        <end position="223"/>
    </location>
</feature>
<evidence type="ECO:0000256" key="1">
    <source>
        <dbReference type="SAM" id="MobiDB-lite"/>
    </source>
</evidence>
<sequence length="289" mass="31365">MPERIVGESETGEMWAGVWDTTNIEKETVSLPMEPCSSGDGFMPEFFERSHCPTPIVTLSGLRETICQNITTFTSALRLVPFFTTVQHVAARSSALQLTPASSTVKVVSGIYNSSLGTLCSSSPENCTNNVSSSLPLNAGASVVDWSADVMATTPTTPRPERGELMLLKRETLGGSVLDREYRGGEQGQQLATVDLRHGRGGSDDDTNKQESDDEDSHSKQEEWISRYPNQLSLPLRAPYSHHLYASSNSRIFKHTGARTGLFGNHAADASSTRSLRARENVLVAGSNV</sequence>
<accession>A0A8H5GCF8</accession>
<organism evidence="2 3">
    <name type="scientific">Leucocoprinus leucothites</name>
    <dbReference type="NCBI Taxonomy" id="201217"/>
    <lineage>
        <taxon>Eukaryota</taxon>
        <taxon>Fungi</taxon>
        <taxon>Dikarya</taxon>
        <taxon>Basidiomycota</taxon>
        <taxon>Agaricomycotina</taxon>
        <taxon>Agaricomycetes</taxon>
        <taxon>Agaricomycetidae</taxon>
        <taxon>Agaricales</taxon>
        <taxon>Agaricineae</taxon>
        <taxon>Agaricaceae</taxon>
        <taxon>Leucocoprinus</taxon>
    </lineage>
</organism>
<dbReference type="AlphaFoldDB" id="A0A8H5GCF8"/>
<feature type="compositionally biased region" description="Basic and acidic residues" evidence="1">
    <location>
        <begin position="195"/>
        <end position="223"/>
    </location>
</feature>
<evidence type="ECO:0000313" key="2">
    <source>
        <dbReference type="EMBL" id="KAF5362434.1"/>
    </source>
</evidence>
<protein>
    <submittedName>
        <fullName evidence="2">Uncharacterized protein</fullName>
    </submittedName>
</protein>
<comment type="caution">
    <text evidence="2">The sequence shown here is derived from an EMBL/GenBank/DDBJ whole genome shotgun (WGS) entry which is preliminary data.</text>
</comment>